<dbReference type="GO" id="GO:0016787">
    <property type="term" value="F:hydrolase activity"/>
    <property type="evidence" value="ECO:0007669"/>
    <property type="project" value="UniProtKB-KW"/>
</dbReference>
<accession>A0ABY9QW18</accession>
<organism evidence="7 8">
    <name type="scientific">Pseudomonas entomophila</name>
    <dbReference type="NCBI Taxonomy" id="312306"/>
    <lineage>
        <taxon>Bacteria</taxon>
        <taxon>Pseudomonadati</taxon>
        <taxon>Pseudomonadota</taxon>
        <taxon>Gammaproteobacteria</taxon>
        <taxon>Pseudomonadales</taxon>
        <taxon>Pseudomonadaceae</taxon>
        <taxon>Pseudomonas</taxon>
    </lineage>
</organism>
<dbReference type="Pfam" id="PF11806">
    <property type="entry name" value="Enterochelin_N"/>
    <property type="match status" value="1"/>
</dbReference>
<evidence type="ECO:0000313" key="7">
    <source>
        <dbReference type="EMBL" id="WMW07261.1"/>
    </source>
</evidence>
<dbReference type="Gene3D" id="3.40.50.1820">
    <property type="entry name" value="alpha/beta hydrolase"/>
    <property type="match status" value="1"/>
</dbReference>
<feature type="signal peptide" evidence="5">
    <location>
        <begin position="1"/>
        <end position="20"/>
    </location>
</feature>
<dbReference type="InterPro" id="IPR021764">
    <property type="entry name" value="Enterochelin_esterase_N"/>
</dbReference>
<dbReference type="Pfam" id="PF00756">
    <property type="entry name" value="Esterase"/>
    <property type="match status" value="1"/>
</dbReference>
<evidence type="ECO:0000256" key="2">
    <source>
        <dbReference type="ARBA" id="ARBA00022490"/>
    </source>
</evidence>
<dbReference type="InterPro" id="IPR014756">
    <property type="entry name" value="Ig_E-set"/>
</dbReference>
<dbReference type="SUPFAM" id="SSF53474">
    <property type="entry name" value="alpha/beta-Hydrolases"/>
    <property type="match status" value="1"/>
</dbReference>
<proteinExistence type="inferred from homology"/>
<dbReference type="Gene3D" id="2.60.40.10">
    <property type="entry name" value="Immunoglobulins"/>
    <property type="match status" value="1"/>
</dbReference>
<sequence>MQRLTRALVLLAACCGAAMAADEPRLEPGKAVSGQASATSSPAWQLSLEAGDLVRGRLDGDVSLRLLDAQGKPLRLLIDGLDQPREFLFVAGQAGRYLMRTEALAIRPNERFNLRLDQVLPVAEQRKRPVTLASPTLRMLSGALAKGESTDAFWTARGVDGTPMVEAIPGHPDQRLVTFLWRGARDNVRMFGAPTGNHESLQRLGQSDVWYRSFEVPAATRLSYQMAADVPVSDDRRMILATTRRDPLNPNTFADGSGDPWLSRSRLELPDAAPQPWVAVREGVSRGSLERKRLASRLLGNERDIYLYRPAGWRPGKADQGLLVLFDAHAYTRQVPTPTILDNLIADGLIPPTAAIIIANPSDLSRQQELPPNPLFARFMAEELMPWARQQGLATSAARTVVAGSSYGGLASAYMGLKHPELFGNVLSLSGSYWWAQEGDEPGWLTREYVKAPRKPLRFYLQSGLFEGPRILDTNRHLRDVLLAKGYAVEQVEYPAGHDYLQWRGSLPCGLISLIGHGTQTQAQACVPK</sequence>
<comment type="similarity">
    <text evidence="4">Belongs to the Fes family.</text>
</comment>
<dbReference type="InterPro" id="IPR013783">
    <property type="entry name" value="Ig-like_fold"/>
</dbReference>
<feature type="chain" id="PRO_5046881315" evidence="5">
    <location>
        <begin position="21"/>
        <end position="529"/>
    </location>
</feature>
<dbReference type="RefSeq" id="WP_044488405.1">
    <property type="nucleotide sequence ID" value="NZ_CP132921.1"/>
</dbReference>
<keyword evidence="5" id="KW-0732">Signal</keyword>
<evidence type="ECO:0000256" key="1">
    <source>
        <dbReference type="ARBA" id="ARBA00004496"/>
    </source>
</evidence>
<dbReference type="GeneID" id="32807328"/>
<evidence type="ECO:0000259" key="6">
    <source>
        <dbReference type="Pfam" id="PF11806"/>
    </source>
</evidence>
<comment type="subcellular location">
    <subcellularLocation>
        <location evidence="1">Cytoplasm</location>
    </subcellularLocation>
</comment>
<dbReference type="EMBL" id="CP132921">
    <property type="protein sequence ID" value="WMW07261.1"/>
    <property type="molecule type" value="Genomic_DNA"/>
</dbReference>
<feature type="domain" description="Enterochelin esterase N-terminal" evidence="6">
    <location>
        <begin position="177"/>
        <end position="277"/>
    </location>
</feature>
<dbReference type="PANTHER" id="PTHR48098">
    <property type="entry name" value="ENTEROCHELIN ESTERASE-RELATED"/>
    <property type="match status" value="1"/>
</dbReference>
<keyword evidence="8" id="KW-1185">Reference proteome</keyword>
<dbReference type="InterPro" id="IPR000801">
    <property type="entry name" value="Esterase-like"/>
</dbReference>
<gene>
    <name evidence="7" type="ORF">RAH46_07950</name>
</gene>
<name>A0ABY9QW18_9PSED</name>
<keyword evidence="2" id="KW-0963">Cytoplasm</keyword>
<evidence type="ECO:0000256" key="4">
    <source>
        <dbReference type="ARBA" id="ARBA00024201"/>
    </source>
</evidence>
<dbReference type="InterPro" id="IPR050583">
    <property type="entry name" value="Mycobacterial_A85_antigen"/>
</dbReference>
<dbReference type="Proteomes" id="UP001183127">
    <property type="component" value="Chromosome"/>
</dbReference>
<reference evidence="7 8" key="1">
    <citation type="submission" date="2023-08" db="EMBL/GenBank/DDBJ databases">
        <title>Complete Genome Sequence of Pseudomonas entomophila TVIN A01.</title>
        <authorList>
            <person name="Shelke T."/>
            <person name="Mahar N.S."/>
            <person name="Gupta I."/>
            <person name="Gupta V."/>
        </authorList>
    </citation>
    <scope>NUCLEOTIDE SEQUENCE [LARGE SCALE GENOMIC DNA]</scope>
    <source>
        <strain evidence="7 8">TVIN-A01</strain>
    </source>
</reference>
<evidence type="ECO:0000313" key="8">
    <source>
        <dbReference type="Proteomes" id="UP001183127"/>
    </source>
</evidence>
<evidence type="ECO:0000256" key="5">
    <source>
        <dbReference type="SAM" id="SignalP"/>
    </source>
</evidence>
<dbReference type="SUPFAM" id="SSF81296">
    <property type="entry name" value="E set domains"/>
    <property type="match status" value="1"/>
</dbReference>
<dbReference type="InterPro" id="IPR029058">
    <property type="entry name" value="AB_hydrolase_fold"/>
</dbReference>
<dbReference type="PANTHER" id="PTHR48098:SF3">
    <property type="entry name" value="IRON(III) ENTEROBACTIN ESTERASE"/>
    <property type="match status" value="1"/>
</dbReference>
<protein>
    <submittedName>
        <fullName evidence="7">Alpha/beta hydrolase-fold protein</fullName>
    </submittedName>
</protein>
<evidence type="ECO:0000256" key="3">
    <source>
        <dbReference type="ARBA" id="ARBA00022801"/>
    </source>
</evidence>
<keyword evidence="3 7" id="KW-0378">Hydrolase</keyword>